<feature type="compositionally biased region" description="Polar residues" evidence="1">
    <location>
        <begin position="1"/>
        <end position="12"/>
    </location>
</feature>
<feature type="region of interest" description="Disordered" evidence="1">
    <location>
        <begin position="1"/>
        <end position="22"/>
    </location>
</feature>
<dbReference type="OrthoDB" id="195177at2759"/>
<evidence type="ECO:0000313" key="3">
    <source>
        <dbReference type="Proteomes" id="UP000751190"/>
    </source>
</evidence>
<accession>A0A8J5XX53</accession>
<proteinExistence type="predicted"/>
<comment type="caution">
    <text evidence="2">The sequence shown here is derived from an EMBL/GenBank/DDBJ whole genome shotgun (WGS) entry which is preliminary data.</text>
</comment>
<protein>
    <submittedName>
        <fullName evidence="2">Uncharacterized protein</fullName>
    </submittedName>
</protein>
<gene>
    <name evidence="2" type="ORF">KFE25_009092</name>
</gene>
<evidence type="ECO:0000256" key="1">
    <source>
        <dbReference type="SAM" id="MobiDB-lite"/>
    </source>
</evidence>
<name>A0A8J5XX53_DIALT</name>
<keyword evidence="3" id="KW-1185">Reference proteome</keyword>
<dbReference type="Proteomes" id="UP000751190">
    <property type="component" value="Unassembled WGS sequence"/>
</dbReference>
<dbReference type="EMBL" id="JAGTXO010000001">
    <property type="protein sequence ID" value="KAG8470671.1"/>
    <property type="molecule type" value="Genomic_DNA"/>
</dbReference>
<dbReference type="AlphaFoldDB" id="A0A8J5XX53"/>
<reference evidence="2" key="1">
    <citation type="submission" date="2021-05" db="EMBL/GenBank/DDBJ databases">
        <title>The genome of the haptophyte Pavlova lutheri (Diacronema luteri, Pavlovales) - a model for lipid biosynthesis in eukaryotic algae.</title>
        <authorList>
            <person name="Hulatt C.J."/>
            <person name="Posewitz M.C."/>
        </authorList>
    </citation>
    <scope>NUCLEOTIDE SEQUENCE</scope>
    <source>
        <strain evidence="2">NIVA-4/92</strain>
    </source>
</reference>
<sequence>MESVHPWSSGSSAPKRWTATDEPAQALPAEVLPSTARSPRDVIMLVLNALRRPDEPYDDYGPQLAIAHSAPSNGASQLSPVQFAKYLSEESYVIFSEWDEMEIEDELQIAADGQRAYQEVLVRRANDASWTHINWTLVKHAGMWMTESVVTY</sequence>
<evidence type="ECO:0000313" key="2">
    <source>
        <dbReference type="EMBL" id="KAG8470671.1"/>
    </source>
</evidence>
<organism evidence="2 3">
    <name type="scientific">Diacronema lutheri</name>
    <name type="common">Unicellular marine alga</name>
    <name type="synonym">Monochrysis lutheri</name>
    <dbReference type="NCBI Taxonomy" id="2081491"/>
    <lineage>
        <taxon>Eukaryota</taxon>
        <taxon>Haptista</taxon>
        <taxon>Haptophyta</taxon>
        <taxon>Pavlovophyceae</taxon>
        <taxon>Pavlovales</taxon>
        <taxon>Pavlovaceae</taxon>
        <taxon>Diacronema</taxon>
    </lineage>
</organism>